<evidence type="ECO:0000256" key="1">
    <source>
        <dbReference type="ARBA" id="ARBA00022737"/>
    </source>
</evidence>
<keyword evidence="1" id="KW-0677">Repeat</keyword>
<dbReference type="Pfam" id="PF12796">
    <property type="entry name" value="Ank_2"/>
    <property type="match status" value="2"/>
</dbReference>
<comment type="caution">
    <text evidence="3">The sequence shown here is derived from an EMBL/GenBank/DDBJ whole genome shotgun (WGS) entry which is preliminary data.</text>
</comment>
<protein>
    <submittedName>
        <fullName evidence="3">Ankyrin repeat-containing domain protein</fullName>
    </submittedName>
</protein>
<evidence type="ECO:0000313" key="4">
    <source>
        <dbReference type="Proteomes" id="UP001174934"/>
    </source>
</evidence>
<dbReference type="InterPro" id="IPR002110">
    <property type="entry name" value="Ankyrin_rpt"/>
</dbReference>
<dbReference type="SUPFAM" id="SSF48403">
    <property type="entry name" value="Ankyrin repeat"/>
    <property type="match status" value="1"/>
</dbReference>
<dbReference type="PANTHER" id="PTHR24123:SF33">
    <property type="entry name" value="PROTEIN HOS4"/>
    <property type="match status" value="1"/>
</dbReference>
<dbReference type="EMBL" id="JAULSR010000003">
    <property type="protein sequence ID" value="KAK0624583.1"/>
    <property type="molecule type" value="Genomic_DNA"/>
</dbReference>
<dbReference type="PANTHER" id="PTHR24123">
    <property type="entry name" value="ANKYRIN REPEAT-CONTAINING"/>
    <property type="match status" value="1"/>
</dbReference>
<gene>
    <name evidence="3" type="ORF">B0T17DRAFT_530520</name>
</gene>
<dbReference type="AlphaFoldDB" id="A0AA39WZM7"/>
<name>A0AA39WZM7_9PEZI</name>
<proteinExistence type="predicted"/>
<accession>A0AA39WZM7</accession>
<sequence length="185" mass="19931">MRALKDHRSVSTCCHLKLFLDHPALDLNIKDDAGFTALHMAVTGENLEAVRDLAPRCGEGTNFKDVRGKTALVVAAEAAERVGDCTCEATAMVEALLCVDKIDASLGDDHEMTPLHYAASRGDFNMCRLLAARVDGGILAKCAVGKTPLEYAKDGEVAALLLGFQRKAEAMRARYASSEGEPMEY</sequence>
<organism evidence="3 4">
    <name type="scientific">Bombardia bombarda</name>
    <dbReference type="NCBI Taxonomy" id="252184"/>
    <lineage>
        <taxon>Eukaryota</taxon>
        <taxon>Fungi</taxon>
        <taxon>Dikarya</taxon>
        <taxon>Ascomycota</taxon>
        <taxon>Pezizomycotina</taxon>
        <taxon>Sordariomycetes</taxon>
        <taxon>Sordariomycetidae</taxon>
        <taxon>Sordariales</taxon>
        <taxon>Lasiosphaeriaceae</taxon>
        <taxon>Bombardia</taxon>
    </lineage>
</organism>
<reference evidence="3" key="1">
    <citation type="submission" date="2023-06" db="EMBL/GenBank/DDBJ databases">
        <title>Genome-scale phylogeny and comparative genomics of the fungal order Sordariales.</title>
        <authorList>
            <consortium name="Lawrence Berkeley National Laboratory"/>
            <person name="Hensen N."/>
            <person name="Bonometti L."/>
            <person name="Westerberg I."/>
            <person name="Brannstrom I.O."/>
            <person name="Guillou S."/>
            <person name="Cros-Aarteil S."/>
            <person name="Calhoun S."/>
            <person name="Haridas S."/>
            <person name="Kuo A."/>
            <person name="Mondo S."/>
            <person name="Pangilinan J."/>
            <person name="Riley R."/>
            <person name="LaButti K."/>
            <person name="Andreopoulos B."/>
            <person name="Lipzen A."/>
            <person name="Chen C."/>
            <person name="Yanf M."/>
            <person name="Daum C."/>
            <person name="Ng V."/>
            <person name="Clum A."/>
            <person name="Steindorff A."/>
            <person name="Ohm R."/>
            <person name="Martin F."/>
            <person name="Silar P."/>
            <person name="Natvig D."/>
            <person name="Lalanne C."/>
            <person name="Gautier V."/>
            <person name="Ament-velasquez S.L."/>
            <person name="Kruys A."/>
            <person name="Hutchinson M.I."/>
            <person name="Powell A.J."/>
            <person name="Barry K."/>
            <person name="Miller A.N."/>
            <person name="Grigoriev I.V."/>
            <person name="Debuchy R."/>
            <person name="Gladieux P."/>
            <person name="Thoren M.H."/>
            <person name="Johannesson H."/>
        </authorList>
    </citation>
    <scope>NUCLEOTIDE SEQUENCE</scope>
    <source>
        <strain evidence="3">SMH3391-2</strain>
    </source>
</reference>
<dbReference type="SMART" id="SM00248">
    <property type="entry name" value="ANK"/>
    <property type="match status" value="2"/>
</dbReference>
<dbReference type="Gene3D" id="1.25.40.20">
    <property type="entry name" value="Ankyrin repeat-containing domain"/>
    <property type="match status" value="1"/>
</dbReference>
<keyword evidence="4" id="KW-1185">Reference proteome</keyword>
<keyword evidence="2" id="KW-0040">ANK repeat</keyword>
<evidence type="ECO:0000313" key="3">
    <source>
        <dbReference type="EMBL" id="KAK0624583.1"/>
    </source>
</evidence>
<dbReference type="InterPro" id="IPR051165">
    <property type="entry name" value="Multifunctional_ANK_Repeat"/>
</dbReference>
<dbReference type="InterPro" id="IPR036770">
    <property type="entry name" value="Ankyrin_rpt-contain_sf"/>
</dbReference>
<evidence type="ECO:0000256" key="2">
    <source>
        <dbReference type="ARBA" id="ARBA00023043"/>
    </source>
</evidence>
<dbReference type="Proteomes" id="UP001174934">
    <property type="component" value="Unassembled WGS sequence"/>
</dbReference>